<comment type="caution">
    <text evidence="2">The sequence shown here is derived from an EMBL/GenBank/DDBJ whole genome shotgun (WGS) entry which is preliminary data.</text>
</comment>
<organism evidence="2 3">
    <name type="scientific">Portunus trituberculatus</name>
    <name type="common">Swimming crab</name>
    <name type="synonym">Neptunus trituberculatus</name>
    <dbReference type="NCBI Taxonomy" id="210409"/>
    <lineage>
        <taxon>Eukaryota</taxon>
        <taxon>Metazoa</taxon>
        <taxon>Ecdysozoa</taxon>
        <taxon>Arthropoda</taxon>
        <taxon>Crustacea</taxon>
        <taxon>Multicrustacea</taxon>
        <taxon>Malacostraca</taxon>
        <taxon>Eumalacostraca</taxon>
        <taxon>Eucarida</taxon>
        <taxon>Decapoda</taxon>
        <taxon>Pleocyemata</taxon>
        <taxon>Brachyura</taxon>
        <taxon>Eubrachyura</taxon>
        <taxon>Portunoidea</taxon>
        <taxon>Portunidae</taxon>
        <taxon>Portuninae</taxon>
        <taxon>Portunus</taxon>
    </lineage>
</organism>
<reference evidence="2 3" key="1">
    <citation type="submission" date="2019-05" db="EMBL/GenBank/DDBJ databases">
        <title>Another draft genome of Portunus trituberculatus and its Hox gene families provides insights of decapod evolution.</title>
        <authorList>
            <person name="Jeong J.-H."/>
            <person name="Song I."/>
            <person name="Kim S."/>
            <person name="Choi T."/>
            <person name="Kim D."/>
            <person name="Ryu S."/>
            <person name="Kim W."/>
        </authorList>
    </citation>
    <scope>NUCLEOTIDE SEQUENCE [LARGE SCALE GENOMIC DNA]</scope>
    <source>
        <tissue evidence="2">Muscle</tissue>
    </source>
</reference>
<name>A0A5B7IC17_PORTR</name>
<evidence type="ECO:0000313" key="2">
    <source>
        <dbReference type="EMBL" id="MPC78458.1"/>
    </source>
</evidence>
<dbReference type="AlphaFoldDB" id="A0A5B7IC17"/>
<keyword evidence="3" id="KW-1185">Reference proteome</keyword>
<feature type="region of interest" description="Disordered" evidence="1">
    <location>
        <begin position="1"/>
        <end position="22"/>
    </location>
</feature>
<dbReference type="EMBL" id="VSRR010048470">
    <property type="protein sequence ID" value="MPC78458.1"/>
    <property type="molecule type" value="Genomic_DNA"/>
</dbReference>
<proteinExistence type="predicted"/>
<evidence type="ECO:0000256" key="1">
    <source>
        <dbReference type="SAM" id="MobiDB-lite"/>
    </source>
</evidence>
<gene>
    <name evidence="2" type="ORF">E2C01_072944</name>
</gene>
<evidence type="ECO:0000313" key="3">
    <source>
        <dbReference type="Proteomes" id="UP000324222"/>
    </source>
</evidence>
<protein>
    <submittedName>
        <fullName evidence="2">Uncharacterized protein</fullName>
    </submittedName>
</protein>
<accession>A0A5B7IC17</accession>
<sequence length="59" mass="7175">MARKGKLADDTEHKDMNRDMNIKEREKEKVLRNEAKVLDMRLKKRYLQKKEEGMEKARN</sequence>
<dbReference type="Proteomes" id="UP000324222">
    <property type="component" value="Unassembled WGS sequence"/>
</dbReference>